<name>A0A9P8MXK7_9HYPO</name>
<evidence type="ECO:0000256" key="3">
    <source>
        <dbReference type="ARBA" id="ARBA00022857"/>
    </source>
</evidence>
<dbReference type="Pfam" id="PF00106">
    <property type="entry name" value="adh_short"/>
    <property type="match status" value="1"/>
</dbReference>
<dbReference type="GO" id="GO:0005783">
    <property type="term" value="C:endoplasmic reticulum"/>
    <property type="evidence" value="ECO:0007669"/>
    <property type="project" value="UniProtKB-SubCell"/>
</dbReference>
<dbReference type="InterPro" id="IPR036291">
    <property type="entry name" value="NAD(P)-bd_dom_sf"/>
</dbReference>
<dbReference type="PANTHER" id="PTHR43899">
    <property type="entry name" value="RH59310P"/>
    <property type="match status" value="1"/>
</dbReference>
<keyword evidence="4" id="KW-0560">Oxidoreductase</keyword>
<evidence type="ECO:0000256" key="1">
    <source>
        <dbReference type="ARBA" id="ARBA00004240"/>
    </source>
</evidence>
<keyword evidence="7" id="KW-1185">Reference proteome</keyword>
<protein>
    <submittedName>
        <fullName evidence="6">Short chain dehydrogenase domain-containing protein</fullName>
    </submittedName>
</protein>
<evidence type="ECO:0000256" key="4">
    <source>
        <dbReference type="ARBA" id="ARBA00023002"/>
    </source>
</evidence>
<dbReference type="PIRSF" id="PIRSF000126">
    <property type="entry name" value="11-beta-HSD1"/>
    <property type="match status" value="1"/>
</dbReference>
<dbReference type="InterPro" id="IPR020904">
    <property type="entry name" value="Sc_DH/Rdtase_CS"/>
</dbReference>
<sequence>MADTSSIIFAIGVLTVAFAAAKALKLISIYLLPSRLSRFAHGTSNGQSPWALVTGASDGIGRAFSHELAARGFNVVLHGRNHAKLSRVMSGLQEDHPRRSFRILVADASTMPCVSWLEQTVYDLHLTVLINNAGAGPTNPIYAPLSESSAARVTSNVSLNALFPLHLTRVLLPTLARNAPALVVNISSMADQGFPLLASYSASKQFLMNLTRAVGLEMALQGKAGEVELLGIRVGRVTGVSGLQERPSLFTPDAQTMARAALARVGRGHGIVVGYWAHALQQLGVSLLPAWGRDRVIVNVMRRERASELKSESKRA</sequence>
<dbReference type="SUPFAM" id="SSF51735">
    <property type="entry name" value="NAD(P)-binding Rossmann-fold domains"/>
    <property type="match status" value="1"/>
</dbReference>
<dbReference type="AlphaFoldDB" id="A0A9P8MXK7"/>
<comment type="subcellular location">
    <subcellularLocation>
        <location evidence="1">Endoplasmic reticulum</location>
    </subcellularLocation>
</comment>
<dbReference type="OrthoDB" id="47007at2759"/>
<evidence type="ECO:0000313" key="7">
    <source>
        <dbReference type="Proteomes" id="UP000824596"/>
    </source>
</evidence>
<dbReference type="PRINTS" id="PR00080">
    <property type="entry name" value="SDRFAMILY"/>
</dbReference>
<dbReference type="RefSeq" id="XP_044718530.1">
    <property type="nucleotide sequence ID" value="XM_044866641.1"/>
</dbReference>
<dbReference type="GO" id="GO:0016491">
    <property type="term" value="F:oxidoreductase activity"/>
    <property type="evidence" value="ECO:0007669"/>
    <property type="project" value="UniProtKB-KW"/>
</dbReference>
<dbReference type="InterPro" id="IPR051019">
    <property type="entry name" value="VLCFA-Steroid_DH"/>
</dbReference>
<dbReference type="PRINTS" id="PR00081">
    <property type="entry name" value="GDHRDH"/>
</dbReference>
<proteinExistence type="inferred from homology"/>
<comment type="similarity">
    <text evidence="2 5">Belongs to the short-chain dehydrogenases/reductases (SDR) family.</text>
</comment>
<evidence type="ECO:0000313" key="6">
    <source>
        <dbReference type="EMBL" id="KAH0961017.1"/>
    </source>
</evidence>
<dbReference type="PANTHER" id="PTHR43899:SF13">
    <property type="entry name" value="RH59310P"/>
    <property type="match status" value="1"/>
</dbReference>
<evidence type="ECO:0000256" key="5">
    <source>
        <dbReference type="RuleBase" id="RU000363"/>
    </source>
</evidence>
<evidence type="ECO:0000256" key="2">
    <source>
        <dbReference type="ARBA" id="ARBA00006484"/>
    </source>
</evidence>
<dbReference type="Gene3D" id="3.40.50.720">
    <property type="entry name" value="NAD(P)-binding Rossmann-like Domain"/>
    <property type="match status" value="1"/>
</dbReference>
<dbReference type="InterPro" id="IPR002347">
    <property type="entry name" value="SDR_fam"/>
</dbReference>
<comment type="caution">
    <text evidence="6">The sequence shown here is derived from an EMBL/GenBank/DDBJ whole genome shotgun (WGS) entry which is preliminary data.</text>
</comment>
<dbReference type="PROSITE" id="PS00061">
    <property type="entry name" value="ADH_SHORT"/>
    <property type="match status" value="1"/>
</dbReference>
<dbReference type="EMBL" id="JAIZPD010000009">
    <property type="protein sequence ID" value="KAH0961017.1"/>
    <property type="molecule type" value="Genomic_DNA"/>
</dbReference>
<gene>
    <name evidence="6" type="ORF">HRG_08170</name>
</gene>
<accession>A0A9P8MXK7</accession>
<keyword evidence="3" id="KW-0521">NADP</keyword>
<dbReference type="GeneID" id="68357299"/>
<reference evidence="6" key="1">
    <citation type="submission" date="2021-09" db="EMBL/GenBank/DDBJ databases">
        <title>A high-quality genome of the endoparasitic fungus Hirsutella rhossiliensis with a comparison of Hirsutella genomes reveals transposable elements contributing to genome size variation.</title>
        <authorList>
            <person name="Lin R."/>
            <person name="Jiao Y."/>
            <person name="Sun X."/>
            <person name="Ling J."/>
            <person name="Xie B."/>
            <person name="Cheng X."/>
        </authorList>
    </citation>
    <scope>NUCLEOTIDE SEQUENCE</scope>
    <source>
        <strain evidence="6">HR02</strain>
    </source>
</reference>
<organism evidence="6 7">
    <name type="scientific">Hirsutella rhossiliensis</name>
    <dbReference type="NCBI Taxonomy" id="111463"/>
    <lineage>
        <taxon>Eukaryota</taxon>
        <taxon>Fungi</taxon>
        <taxon>Dikarya</taxon>
        <taxon>Ascomycota</taxon>
        <taxon>Pezizomycotina</taxon>
        <taxon>Sordariomycetes</taxon>
        <taxon>Hypocreomycetidae</taxon>
        <taxon>Hypocreales</taxon>
        <taxon>Ophiocordycipitaceae</taxon>
        <taxon>Hirsutella</taxon>
    </lineage>
</organism>
<dbReference type="Proteomes" id="UP000824596">
    <property type="component" value="Unassembled WGS sequence"/>
</dbReference>